<dbReference type="GO" id="GO:0006796">
    <property type="term" value="P:phosphate-containing compound metabolic process"/>
    <property type="evidence" value="ECO:0007669"/>
    <property type="project" value="InterPro"/>
</dbReference>
<dbReference type="GO" id="GO:0000287">
    <property type="term" value="F:magnesium ion binding"/>
    <property type="evidence" value="ECO:0007669"/>
    <property type="project" value="InterPro"/>
</dbReference>
<keyword evidence="1" id="KW-1133">Transmembrane helix</keyword>
<reference evidence="2 3" key="1">
    <citation type="submission" date="2014-11" db="EMBL/GenBank/DDBJ databases">
        <title>Genetic blueprint of the zoonotic pathogen Toxocara canis.</title>
        <authorList>
            <person name="Zhu X.-Q."/>
            <person name="Korhonen P.K."/>
            <person name="Cai H."/>
            <person name="Young N.D."/>
            <person name="Nejsum P."/>
            <person name="von Samson-Himmelstjerna G."/>
            <person name="Boag P.R."/>
            <person name="Tan P."/>
            <person name="Li Q."/>
            <person name="Min J."/>
            <person name="Yang Y."/>
            <person name="Wang X."/>
            <person name="Fang X."/>
            <person name="Hall R.S."/>
            <person name="Hofmann A."/>
            <person name="Sternberg P.W."/>
            <person name="Jex A.R."/>
            <person name="Gasser R.B."/>
        </authorList>
    </citation>
    <scope>NUCLEOTIDE SEQUENCE [LARGE SCALE GENOMIC DNA]</scope>
    <source>
        <strain evidence="2">PN_DK_2014</strain>
    </source>
</reference>
<comment type="caution">
    <text evidence="2">The sequence shown here is derived from an EMBL/GenBank/DDBJ whole genome shotgun (WGS) entry which is preliminary data.</text>
</comment>
<keyword evidence="1" id="KW-0472">Membrane</keyword>
<dbReference type="STRING" id="6265.A0A0B2UPA5"/>
<dbReference type="GO" id="GO:0005737">
    <property type="term" value="C:cytoplasm"/>
    <property type="evidence" value="ECO:0007669"/>
    <property type="project" value="InterPro"/>
</dbReference>
<evidence type="ECO:0000313" key="3">
    <source>
        <dbReference type="Proteomes" id="UP000031036"/>
    </source>
</evidence>
<accession>A0A0B2UPA5</accession>
<protein>
    <submittedName>
        <fullName evidence="2">Putative inorganic pyrophosphatase 1</fullName>
    </submittedName>
</protein>
<dbReference type="OrthoDB" id="1608002at2759"/>
<dbReference type="AlphaFoldDB" id="A0A0B2UPA5"/>
<gene>
    <name evidence="2" type="primary">pyp-1</name>
    <name evidence="2" type="ORF">Tcan_17124</name>
</gene>
<dbReference type="SUPFAM" id="SSF50324">
    <property type="entry name" value="Inorganic pyrophosphatase"/>
    <property type="match status" value="1"/>
</dbReference>
<dbReference type="Gene3D" id="3.90.80.10">
    <property type="entry name" value="Inorganic pyrophosphatase"/>
    <property type="match status" value="1"/>
</dbReference>
<feature type="transmembrane region" description="Helical" evidence="1">
    <location>
        <begin position="18"/>
        <end position="35"/>
    </location>
</feature>
<dbReference type="GO" id="GO:0004427">
    <property type="term" value="F:inorganic diphosphate phosphatase activity"/>
    <property type="evidence" value="ECO:0007669"/>
    <property type="project" value="InterPro"/>
</dbReference>
<dbReference type="InterPro" id="IPR036649">
    <property type="entry name" value="Pyrophosphatase_sf"/>
</dbReference>
<dbReference type="Proteomes" id="UP000031036">
    <property type="component" value="Unassembled WGS sequence"/>
</dbReference>
<keyword evidence="3" id="KW-1185">Reference proteome</keyword>
<evidence type="ECO:0000313" key="2">
    <source>
        <dbReference type="EMBL" id="KHN72801.1"/>
    </source>
</evidence>
<dbReference type="EMBL" id="JPKZ01003191">
    <property type="protein sequence ID" value="KHN72801.1"/>
    <property type="molecule type" value="Genomic_DNA"/>
</dbReference>
<evidence type="ECO:0000256" key="1">
    <source>
        <dbReference type="SAM" id="Phobius"/>
    </source>
</evidence>
<sequence length="182" mass="20596">MAKHIVFEDTKEIANTRVIALVQFCGVTIVDLLLFKEVRKFIQIGEGSHVDGAERVNAERCRIPAAHPATHEWFRVYKIPTGKPANHFGFDGQYKNAEFAHKEYIAVLVSFHTFPGGNTEKLKSGKFIWKRRRRIVLTETNVEGAAHVASQDAWKKIVDSQPAIGKPHDPPASLDRWHFIKG</sequence>
<proteinExistence type="predicted"/>
<organism evidence="2 3">
    <name type="scientific">Toxocara canis</name>
    <name type="common">Canine roundworm</name>
    <dbReference type="NCBI Taxonomy" id="6265"/>
    <lineage>
        <taxon>Eukaryota</taxon>
        <taxon>Metazoa</taxon>
        <taxon>Ecdysozoa</taxon>
        <taxon>Nematoda</taxon>
        <taxon>Chromadorea</taxon>
        <taxon>Rhabditida</taxon>
        <taxon>Spirurina</taxon>
        <taxon>Ascaridomorpha</taxon>
        <taxon>Ascaridoidea</taxon>
        <taxon>Toxocaridae</taxon>
        <taxon>Toxocara</taxon>
    </lineage>
</organism>
<keyword evidence="1" id="KW-0812">Transmembrane</keyword>
<name>A0A0B2UPA5_TOXCA</name>